<sequence length="269" mass="30435">MHLFDERYVSVSVNGTEIGYAIVDDFFSKYGNHDGEDYVGLVAEAHLVNLLESMGYRVELVYSHNVEIRRIVGRGVDYECVGEYGEVLEDMPTDLRLVISEFARRGVNIQLDSNTGVEVLFEKNTLCRWDSGRTFSWFLESKTYAPLIDDIFTRTHEPFLIALGLMILELIEVGFGAHVEEGRLVKYNKTKEGSFVRAEIENKEGFLAAVEQALAESKINLVQHWEYGVRISSKLPRPYGRGFGVSSGLHDAPSFPLRGVYLPPTRTSR</sequence>
<dbReference type="EMBL" id="NEXB01000010">
    <property type="protein sequence ID" value="PSN88979.1"/>
    <property type="molecule type" value="Genomic_DNA"/>
</dbReference>
<proteinExistence type="predicted"/>
<evidence type="ECO:0000313" key="1">
    <source>
        <dbReference type="EMBL" id="PSN88979.1"/>
    </source>
</evidence>
<protein>
    <submittedName>
        <fullName evidence="1">Uncharacterized protein</fullName>
    </submittedName>
</protein>
<comment type="caution">
    <text evidence="1">The sequence shown here is derived from an EMBL/GenBank/DDBJ whole genome shotgun (WGS) entry which is preliminary data.</text>
</comment>
<evidence type="ECO:0000313" key="2">
    <source>
        <dbReference type="Proteomes" id="UP000241473"/>
    </source>
</evidence>
<name>A0A2R6ARG8_9ARCH</name>
<gene>
    <name evidence="1" type="ORF">B9Q00_03190</name>
</gene>
<reference evidence="1 2" key="1">
    <citation type="submission" date="2017-04" db="EMBL/GenBank/DDBJ databases">
        <title>Novel microbial lineages endemic to geothermal iron-oxide mats fill important gaps in the evolutionary history of Archaea.</title>
        <authorList>
            <person name="Jay Z.J."/>
            <person name="Beam J.P."/>
            <person name="Dlakic M."/>
            <person name="Rusch D.B."/>
            <person name="Kozubal M.A."/>
            <person name="Inskeep W.P."/>
        </authorList>
    </citation>
    <scope>NUCLEOTIDE SEQUENCE [LARGE SCALE GENOMIC DNA]</scope>
    <source>
        <strain evidence="1">OSP_C</strain>
    </source>
</reference>
<dbReference type="AlphaFoldDB" id="A0A2R6ARG8"/>
<dbReference type="Proteomes" id="UP000241473">
    <property type="component" value="Unassembled WGS sequence"/>
</dbReference>
<accession>A0A2R6ARG8</accession>
<organism evidence="1 2">
    <name type="scientific">Candidatus Marsarchaeota G1 archaeon OSP_C</name>
    <dbReference type="NCBI Taxonomy" id="1978154"/>
    <lineage>
        <taxon>Archaea</taxon>
        <taxon>Candidatus Marsarchaeota</taxon>
        <taxon>Candidatus Marsarchaeota group 1</taxon>
    </lineage>
</organism>